<dbReference type="AlphaFoldDB" id="A0A0L8I510"/>
<gene>
    <name evidence="1" type="ORF">OCBIM_22034452mg</name>
</gene>
<name>A0A0L8I510_OCTBM</name>
<evidence type="ECO:0000313" key="1">
    <source>
        <dbReference type="EMBL" id="KOF96591.1"/>
    </source>
</evidence>
<protein>
    <submittedName>
        <fullName evidence="1">Uncharacterized protein</fullName>
    </submittedName>
</protein>
<sequence length="62" mass="7659">MYMHLKEIETIRKWYFLVERNPVYTCKAKEQEVIIVELKAEERHTSSKEWQHCEIDKCFINL</sequence>
<accession>A0A0L8I510</accession>
<reference evidence="1" key="1">
    <citation type="submission" date="2015-07" db="EMBL/GenBank/DDBJ databases">
        <title>MeaNS - Measles Nucleotide Surveillance Program.</title>
        <authorList>
            <person name="Tran T."/>
            <person name="Druce J."/>
        </authorList>
    </citation>
    <scope>NUCLEOTIDE SEQUENCE</scope>
    <source>
        <strain evidence="1">UCB-OBI-ISO-001</strain>
        <tissue evidence="1">Gonad</tissue>
    </source>
</reference>
<dbReference type="EMBL" id="KQ416533">
    <property type="protein sequence ID" value="KOF96591.1"/>
    <property type="molecule type" value="Genomic_DNA"/>
</dbReference>
<organism evidence="1">
    <name type="scientific">Octopus bimaculoides</name>
    <name type="common">California two-spotted octopus</name>
    <dbReference type="NCBI Taxonomy" id="37653"/>
    <lineage>
        <taxon>Eukaryota</taxon>
        <taxon>Metazoa</taxon>
        <taxon>Spiralia</taxon>
        <taxon>Lophotrochozoa</taxon>
        <taxon>Mollusca</taxon>
        <taxon>Cephalopoda</taxon>
        <taxon>Coleoidea</taxon>
        <taxon>Octopodiformes</taxon>
        <taxon>Octopoda</taxon>
        <taxon>Incirrata</taxon>
        <taxon>Octopodidae</taxon>
        <taxon>Octopus</taxon>
    </lineage>
</organism>
<proteinExistence type="predicted"/>